<keyword evidence="5 9" id="KW-0233">DNA recombination</keyword>
<gene>
    <name evidence="9" type="primary">SLX4</name>
    <name evidence="11" type="ORF">BP5553_08393</name>
</gene>
<comment type="similarity">
    <text evidence="2 9">Belongs to the SLX4 family.</text>
</comment>
<keyword evidence="7 9" id="KW-0539">Nucleus</keyword>
<dbReference type="Pfam" id="PF09494">
    <property type="entry name" value="Slx4"/>
    <property type="match status" value="1"/>
</dbReference>
<dbReference type="CDD" id="cd22999">
    <property type="entry name" value="SAP_SLX4"/>
    <property type="match status" value="1"/>
</dbReference>
<evidence type="ECO:0000256" key="3">
    <source>
        <dbReference type="ARBA" id="ARBA00022553"/>
    </source>
</evidence>
<sequence>MASADTLMLPSSPLKQFATYNMSSSPTFLSPNEIFKRNTAVMTTGGRSTPIPQRDVASFTSTAALLKKSSLDDLESSDYSGPNNHTSNYFNAPKLAKSKLKALSVSDEPITEIVTKAQRKTAPPKAEDDNDAPKVKKVRKPRAKKAEECEGGIGPVKKAPVRKPRLKKAEKETTEDRPGKEKPVRKARTKKSEGASQTKIPKGQVIKASVSTTLGKHDGTPKSKEAELVRVISPDPFSDSLDYGLAMAVSRRTGWTPPSNLAKANLIKQAPTPTEPGHVLPASVVPDGENKGFHDLFHSFRFAQSGAKPVGTKELDGEGTRKRKLIELVQTTVSSATAAATTPKPKAPKKKPRTITDQATSAYAEEHAESLPGAPAPLLQYLPCQINDNDTSDAFKIPRKPRSQLPPKRISKAKKGSAEAPILLSPESALKQVGHQDFVFGTSSQLARETSPTLLRDLHDAMQASNQIDYDPFTDWMDEPASPASLKPPGRTVSSAKRTLWSAGARDATGNLLDVEVIDIVDSPMAMKVDDKKTARPNSTRSLPGSEEIWHDIEDIIESLPENSEPREPPLKGAFAAETATIPIVSTDPPKSATSRLQSTKSAQTSKPNDAPLSATQSSTTSARHEDYQMPDFDSYTTIQLTKELASYRFKPVKRREQMITLLEKCWESKTRTALGSLGLNAAPLSPTKPVMTIPPPSSQVSPESPKRPRGKPKSNSAVTTAVSATQSKTKGKVGRPKATEKTKAPDLNSDVPLSRPRTPKKSKSTASRPIDEIYDSDPPTPSPPRRRPSQIGSQLPLKLSSTVDGDVAALTPESSQAPLFTHITRAIKISPRSKDPLKPSWQEKILLFDPIVVEDLSTWLNTGALEKVGWDGEVNPKEVKQWCASKSICCLWKENLRGATRSHM</sequence>
<evidence type="ECO:0000256" key="2">
    <source>
        <dbReference type="ARBA" id="ARBA00006661"/>
    </source>
</evidence>
<evidence type="ECO:0000313" key="11">
    <source>
        <dbReference type="EMBL" id="RDL32954.1"/>
    </source>
</evidence>
<evidence type="ECO:0000256" key="10">
    <source>
        <dbReference type="SAM" id="MobiDB-lite"/>
    </source>
</evidence>
<comment type="PTM">
    <text evidence="9">Phosphorylated in response to DNA damage.</text>
</comment>
<dbReference type="STRING" id="2656787.A0A370TE33"/>
<dbReference type="GO" id="GO:0006281">
    <property type="term" value="P:DNA repair"/>
    <property type="evidence" value="ECO:0007669"/>
    <property type="project" value="UniProtKB-UniRule"/>
</dbReference>
<dbReference type="GO" id="GO:0006260">
    <property type="term" value="P:DNA replication"/>
    <property type="evidence" value="ECO:0007669"/>
    <property type="project" value="InterPro"/>
</dbReference>
<evidence type="ECO:0000256" key="1">
    <source>
        <dbReference type="ARBA" id="ARBA00004123"/>
    </source>
</evidence>
<feature type="region of interest" description="Disordered" evidence="10">
    <location>
        <begin position="335"/>
        <end position="356"/>
    </location>
</feature>
<dbReference type="GO" id="GO:0006310">
    <property type="term" value="P:DNA recombination"/>
    <property type="evidence" value="ECO:0007669"/>
    <property type="project" value="UniProtKB-UniRule"/>
</dbReference>
<dbReference type="AlphaFoldDB" id="A0A370TE33"/>
<dbReference type="InterPro" id="IPR018574">
    <property type="entry name" value="Structure-sp_endonuc_su_Slx4"/>
</dbReference>
<dbReference type="OrthoDB" id="5349119at2759"/>
<name>A0A370TE33_9HELO</name>
<reference evidence="11 12" key="1">
    <citation type="journal article" date="2018" name="IMA Fungus">
        <title>IMA Genome-F 9: Draft genome sequence of Annulohypoxylon stygium, Aspergillus mulundensis, Berkeleyomyces basicola (syn. Thielaviopsis basicola), Ceratocystis smalleyi, two Cercospora beticola strains, Coleophoma cylindrospora, Fusarium fracticaudum, Phialophora cf. hyalina, and Morchella septimelata.</title>
        <authorList>
            <person name="Wingfield B.D."/>
            <person name="Bills G.F."/>
            <person name="Dong Y."/>
            <person name="Huang W."/>
            <person name="Nel W.J."/>
            <person name="Swalarsk-Parry B.S."/>
            <person name="Vaghefi N."/>
            <person name="Wilken P.M."/>
            <person name="An Z."/>
            <person name="de Beer Z.W."/>
            <person name="De Vos L."/>
            <person name="Chen L."/>
            <person name="Duong T.A."/>
            <person name="Gao Y."/>
            <person name="Hammerbacher A."/>
            <person name="Kikkert J.R."/>
            <person name="Li Y."/>
            <person name="Li H."/>
            <person name="Li K."/>
            <person name="Li Q."/>
            <person name="Liu X."/>
            <person name="Ma X."/>
            <person name="Naidoo K."/>
            <person name="Pethybridge S.J."/>
            <person name="Sun J."/>
            <person name="Steenkamp E.T."/>
            <person name="van der Nest M.A."/>
            <person name="van Wyk S."/>
            <person name="Wingfield M.J."/>
            <person name="Xiong C."/>
            <person name="Yue Q."/>
            <person name="Zhang X."/>
        </authorList>
    </citation>
    <scope>NUCLEOTIDE SEQUENCE [LARGE SCALE GENOMIC DNA]</scope>
    <source>
        <strain evidence="11 12">BP 5553</strain>
    </source>
</reference>
<feature type="compositionally biased region" description="Polar residues" evidence="10">
    <location>
        <begin position="714"/>
        <end position="729"/>
    </location>
</feature>
<proteinExistence type="inferred from homology"/>
<feature type="compositionally biased region" description="Basic and acidic residues" evidence="10">
    <location>
        <begin position="215"/>
        <end position="227"/>
    </location>
</feature>
<feature type="region of interest" description="Disordered" evidence="10">
    <location>
        <begin position="70"/>
        <end position="90"/>
    </location>
</feature>
<evidence type="ECO:0000313" key="12">
    <source>
        <dbReference type="Proteomes" id="UP000254866"/>
    </source>
</evidence>
<evidence type="ECO:0000256" key="9">
    <source>
        <dbReference type="HAMAP-Rule" id="MF_03110"/>
    </source>
</evidence>
<dbReference type="GO" id="GO:0033557">
    <property type="term" value="C:Slx1-Slx4 complex"/>
    <property type="evidence" value="ECO:0007669"/>
    <property type="project" value="UniProtKB-UniRule"/>
</dbReference>
<feature type="region of interest" description="Disordered" evidence="10">
    <location>
        <begin position="529"/>
        <end position="550"/>
    </location>
</feature>
<feature type="compositionally biased region" description="Polar residues" evidence="10">
    <location>
        <begin position="79"/>
        <end position="90"/>
    </location>
</feature>
<dbReference type="HAMAP" id="MF_03110">
    <property type="entry name" value="Endonuc_su_Slx4"/>
    <property type="match status" value="1"/>
</dbReference>
<protein>
    <recommendedName>
        <fullName evidence="8 9">Structure-specific endonuclease subunit SLX4</fullName>
    </recommendedName>
</protein>
<evidence type="ECO:0000256" key="5">
    <source>
        <dbReference type="ARBA" id="ARBA00023172"/>
    </source>
</evidence>
<evidence type="ECO:0000256" key="6">
    <source>
        <dbReference type="ARBA" id="ARBA00023204"/>
    </source>
</evidence>
<accession>A0A370TE33</accession>
<comment type="function">
    <text evidence="9">Regulatory subunit of the SLX1-SLX4 structure-specific endonuclease that resolves DNA secondary structures generated during DNA repair and recombination. Has endonuclease activity towards branched DNA substrates, introducing single-strand cuts in duplex DNA close to junctions with ss-DNA.</text>
</comment>
<feature type="compositionally biased region" description="Basic and acidic residues" evidence="10">
    <location>
        <begin position="125"/>
        <end position="134"/>
    </location>
</feature>
<feature type="region of interest" description="Disordered" evidence="10">
    <location>
        <begin position="114"/>
        <end position="227"/>
    </location>
</feature>
<feature type="region of interest" description="Disordered" evidence="10">
    <location>
        <begin position="396"/>
        <end position="418"/>
    </location>
</feature>
<comment type="caution">
    <text evidence="11">The sequence shown here is derived from an EMBL/GenBank/DDBJ whole genome shotgun (WGS) entry which is preliminary data.</text>
</comment>
<dbReference type="EMBL" id="NPIC01000009">
    <property type="protein sequence ID" value="RDL32954.1"/>
    <property type="molecule type" value="Genomic_DNA"/>
</dbReference>
<keyword evidence="4 9" id="KW-0227">DNA damage</keyword>
<keyword evidence="3 9" id="KW-0597">Phosphoprotein</keyword>
<organism evidence="11 12">
    <name type="scientific">Venustampulla echinocandica</name>
    <dbReference type="NCBI Taxonomy" id="2656787"/>
    <lineage>
        <taxon>Eukaryota</taxon>
        <taxon>Fungi</taxon>
        <taxon>Dikarya</taxon>
        <taxon>Ascomycota</taxon>
        <taxon>Pezizomycotina</taxon>
        <taxon>Leotiomycetes</taxon>
        <taxon>Helotiales</taxon>
        <taxon>Pleuroascaceae</taxon>
        <taxon>Venustampulla</taxon>
    </lineage>
</organism>
<feature type="region of interest" description="Disordered" evidence="10">
    <location>
        <begin position="580"/>
        <end position="629"/>
    </location>
</feature>
<dbReference type="GO" id="GO:0017108">
    <property type="term" value="F:5'-flap endonuclease activity"/>
    <property type="evidence" value="ECO:0007669"/>
    <property type="project" value="InterPro"/>
</dbReference>
<evidence type="ECO:0000256" key="4">
    <source>
        <dbReference type="ARBA" id="ARBA00022763"/>
    </source>
</evidence>
<dbReference type="Proteomes" id="UP000254866">
    <property type="component" value="Unassembled WGS sequence"/>
</dbReference>
<feature type="compositionally biased region" description="Basic and acidic residues" evidence="10">
    <location>
        <begin position="167"/>
        <end position="184"/>
    </location>
</feature>
<comment type="subcellular location">
    <subcellularLocation>
        <location evidence="1 9">Nucleus</location>
    </subcellularLocation>
</comment>
<comment type="subunit">
    <text evidence="9">Forms a heterodimer with SLX1.</text>
</comment>
<keyword evidence="12" id="KW-1185">Reference proteome</keyword>
<evidence type="ECO:0000256" key="7">
    <source>
        <dbReference type="ARBA" id="ARBA00023242"/>
    </source>
</evidence>
<dbReference type="InterPro" id="IPR027784">
    <property type="entry name" value="Slx4_ascomycetes"/>
</dbReference>
<feature type="region of interest" description="Disordered" evidence="10">
    <location>
        <begin position="680"/>
        <end position="795"/>
    </location>
</feature>
<evidence type="ECO:0000256" key="8">
    <source>
        <dbReference type="ARBA" id="ARBA00029496"/>
    </source>
</evidence>
<feature type="compositionally biased region" description="Polar residues" evidence="10">
    <location>
        <begin position="592"/>
        <end position="622"/>
    </location>
</feature>
<keyword evidence="6 9" id="KW-0234">DNA repair</keyword>